<evidence type="ECO:0000313" key="2">
    <source>
        <dbReference type="EMBL" id="SVE57659.1"/>
    </source>
</evidence>
<sequence length="62" mass="6953">MNLLSPEERSAYERDGFIIVRNLFSEEEISLLGETARADNEMDNSSSSMDDGEGNAVRLALW</sequence>
<dbReference type="Gene3D" id="2.60.120.620">
    <property type="entry name" value="q2cbj1_9rhob like domain"/>
    <property type="match status" value="1"/>
</dbReference>
<dbReference type="AlphaFoldDB" id="A0A383ELZ7"/>
<name>A0A383ELZ7_9ZZZZ</name>
<dbReference type="EMBL" id="UINC01226961">
    <property type="protein sequence ID" value="SVE57659.1"/>
    <property type="molecule type" value="Genomic_DNA"/>
</dbReference>
<dbReference type="SUPFAM" id="SSF51197">
    <property type="entry name" value="Clavaminate synthase-like"/>
    <property type="match status" value="1"/>
</dbReference>
<feature type="non-terminal residue" evidence="2">
    <location>
        <position position="62"/>
    </location>
</feature>
<accession>A0A383ELZ7</accession>
<proteinExistence type="predicted"/>
<reference evidence="2" key="1">
    <citation type="submission" date="2018-05" db="EMBL/GenBank/DDBJ databases">
        <authorList>
            <person name="Lanie J.A."/>
            <person name="Ng W.-L."/>
            <person name="Kazmierczak K.M."/>
            <person name="Andrzejewski T.M."/>
            <person name="Davidsen T.M."/>
            <person name="Wayne K.J."/>
            <person name="Tettelin H."/>
            <person name="Glass J.I."/>
            <person name="Rusch D."/>
            <person name="Podicherti R."/>
            <person name="Tsui H.-C.T."/>
            <person name="Winkler M.E."/>
        </authorList>
    </citation>
    <scope>NUCLEOTIDE SEQUENCE</scope>
</reference>
<organism evidence="2">
    <name type="scientific">marine metagenome</name>
    <dbReference type="NCBI Taxonomy" id="408172"/>
    <lineage>
        <taxon>unclassified sequences</taxon>
        <taxon>metagenomes</taxon>
        <taxon>ecological metagenomes</taxon>
    </lineage>
</organism>
<evidence type="ECO:0000256" key="1">
    <source>
        <dbReference type="SAM" id="MobiDB-lite"/>
    </source>
</evidence>
<feature type="region of interest" description="Disordered" evidence="1">
    <location>
        <begin position="36"/>
        <end position="55"/>
    </location>
</feature>
<evidence type="ECO:0008006" key="3">
    <source>
        <dbReference type="Google" id="ProtNLM"/>
    </source>
</evidence>
<protein>
    <recommendedName>
        <fullName evidence="3">Phytanoyl-CoA dioxygenase</fullName>
    </recommendedName>
</protein>
<gene>
    <name evidence="2" type="ORF">METZ01_LOCUS510513</name>
</gene>